<dbReference type="KEGG" id="msx:AU14_15410"/>
<evidence type="ECO:0000313" key="1">
    <source>
        <dbReference type="EMBL" id="AHI30204.1"/>
    </source>
</evidence>
<evidence type="ECO:0000313" key="2">
    <source>
        <dbReference type="Proteomes" id="UP000061489"/>
    </source>
</evidence>
<dbReference type="HOGENOM" id="CLU_3290511_0_0_6"/>
<protein>
    <submittedName>
        <fullName evidence="1">Uncharacterized protein</fullName>
    </submittedName>
</protein>
<accession>W5YMQ0</accession>
<gene>
    <name evidence="1" type="ORF">AU14_15410</name>
</gene>
<dbReference type="EMBL" id="CP007151">
    <property type="protein sequence ID" value="AHI30204.1"/>
    <property type="molecule type" value="Genomic_DNA"/>
</dbReference>
<name>W5YMQ0_9GAMM</name>
<keyword evidence="2" id="KW-1185">Reference proteome</keyword>
<dbReference type="Proteomes" id="UP000061489">
    <property type="component" value="Chromosome"/>
</dbReference>
<reference evidence="1 2" key="1">
    <citation type="journal article" date="2014" name="Genome Announc.">
        <title>Draft Genome Sequences of Marinobacter similis A3d10T and Marinobacter salarius R9SW1T.</title>
        <authorList>
            <person name="Ivanova E.P."/>
            <person name="Ng H.J."/>
            <person name="Webb H.K."/>
            <person name="Feng G."/>
            <person name="Oshima K."/>
            <person name="Hattori M."/>
            <person name="Ohkuma M."/>
            <person name="Sergeev A.F."/>
            <person name="Mikhailov V.V."/>
            <person name="Crawford R.J."/>
            <person name="Sawabe T."/>
        </authorList>
    </citation>
    <scope>NUCLEOTIDE SEQUENCE [LARGE SCALE GENOMIC DNA]</scope>
    <source>
        <strain evidence="1 2">A3d10</strain>
    </source>
</reference>
<dbReference type="AlphaFoldDB" id="W5YMQ0"/>
<sequence length="43" mass="4985">MMLDYKAPWVEVHAAPNDKLFKEYPQESLAEWHLRLGIEDGGV</sequence>
<proteinExistence type="predicted"/>
<organism evidence="1 2">
    <name type="scientific">Marinobacter similis</name>
    <dbReference type="NCBI Taxonomy" id="1420916"/>
    <lineage>
        <taxon>Bacteria</taxon>
        <taxon>Pseudomonadati</taxon>
        <taxon>Pseudomonadota</taxon>
        <taxon>Gammaproteobacteria</taxon>
        <taxon>Pseudomonadales</taxon>
        <taxon>Marinobacteraceae</taxon>
        <taxon>Marinobacter</taxon>
    </lineage>
</organism>